<keyword evidence="1" id="KW-0677">Repeat</keyword>
<evidence type="ECO:0000256" key="2">
    <source>
        <dbReference type="ARBA" id="ARBA00023043"/>
    </source>
</evidence>
<dbReference type="AlphaFoldDB" id="A0A5C1ANY9"/>
<dbReference type="InterPro" id="IPR036770">
    <property type="entry name" value="Ankyrin_rpt-contain_sf"/>
</dbReference>
<dbReference type="Gene3D" id="1.25.40.20">
    <property type="entry name" value="Ankyrin repeat-containing domain"/>
    <property type="match status" value="2"/>
</dbReference>
<accession>A0A5C1ANY9</accession>
<organism evidence="4 5">
    <name type="scientific">Limnoglobus roseus</name>
    <dbReference type="NCBI Taxonomy" id="2598579"/>
    <lineage>
        <taxon>Bacteria</taxon>
        <taxon>Pseudomonadati</taxon>
        <taxon>Planctomycetota</taxon>
        <taxon>Planctomycetia</taxon>
        <taxon>Gemmatales</taxon>
        <taxon>Gemmataceae</taxon>
        <taxon>Limnoglobus</taxon>
    </lineage>
</organism>
<evidence type="ECO:0000256" key="3">
    <source>
        <dbReference type="PROSITE-ProRule" id="PRU00023"/>
    </source>
</evidence>
<dbReference type="PANTHER" id="PTHR24123">
    <property type="entry name" value="ANKYRIN REPEAT-CONTAINING"/>
    <property type="match status" value="1"/>
</dbReference>
<proteinExistence type="predicted"/>
<gene>
    <name evidence="4" type="ORF">PX52LOC_05610</name>
</gene>
<evidence type="ECO:0000313" key="5">
    <source>
        <dbReference type="Proteomes" id="UP000324974"/>
    </source>
</evidence>
<name>A0A5C1ANY9_9BACT</name>
<dbReference type="PRINTS" id="PR01415">
    <property type="entry name" value="ANKYRIN"/>
</dbReference>
<dbReference type="InterPro" id="IPR051165">
    <property type="entry name" value="Multifunctional_ANK_Repeat"/>
</dbReference>
<evidence type="ECO:0000256" key="1">
    <source>
        <dbReference type="ARBA" id="ARBA00022737"/>
    </source>
</evidence>
<dbReference type="PROSITE" id="PS50297">
    <property type="entry name" value="ANK_REP_REGION"/>
    <property type="match status" value="1"/>
</dbReference>
<keyword evidence="2 3" id="KW-0040">ANK repeat</keyword>
<protein>
    <submittedName>
        <fullName evidence="4">Uncharacterized protein</fullName>
    </submittedName>
</protein>
<dbReference type="RefSeq" id="WP_168219234.1">
    <property type="nucleotide sequence ID" value="NZ_CP042425.1"/>
</dbReference>
<dbReference type="InterPro" id="IPR002110">
    <property type="entry name" value="Ankyrin_rpt"/>
</dbReference>
<dbReference type="PANTHER" id="PTHR24123:SF33">
    <property type="entry name" value="PROTEIN HOS4"/>
    <property type="match status" value="1"/>
</dbReference>
<feature type="repeat" description="ANK" evidence="3">
    <location>
        <begin position="195"/>
        <end position="227"/>
    </location>
</feature>
<dbReference type="EMBL" id="CP042425">
    <property type="protein sequence ID" value="QEL18578.1"/>
    <property type="molecule type" value="Genomic_DNA"/>
</dbReference>
<dbReference type="Proteomes" id="UP000324974">
    <property type="component" value="Chromosome"/>
</dbReference>
<evidence type="ECO:0000313" key="4">
    <source>
        <dbReference type="EMBL" id="QEL18578.1"/>
    </source>
</evidence>
<keyword evidence="5" id="KW-1185">Reference proteome</keyword>
<sequence>MTDGFSKTRYRVAQHWRYRNETPEASDILIILGVEDHPTQGIICNVNVEYVPPFAVGPSNFISGGWYWVTQDALDRSVLDLVAEKGPLPQSFGTTGDFRCGPEFWGRNTGPMAVDRTVCDLVREQTERYKSEREEYARQPPQEQPPAESLGLWSLIARSETARLCELVRQHPSIATDPLPRDESDEYCYSGEEYEGCTPLMLAAELGEVEAAKALLEFGADPNHRNAQGETALHFAGRASCRSDGPAKVALLLCEHGADATNAVGKTPMTCSYCSTDVAEVLIRFSAPPTLNHAVRLRMFDWARRELRNNPNAVRETVFPDELLDDIGHEIRNEAERRHGREVRLGRGEKPEDGEGEWPDMMACSSVMAFHLTDGSPADDDKLAVWRRHAEFERAVFEEFRDLLDMALAGGADANAGSTLFYAVTMLDTSLAELLLHNGADPNRDVKRGVATYMPDLARTRRMANLLRRHGAKENPYTKQVEPWEARMNLLTDRLKEEFD</sequence>
<dbReference type="KEGG" id="lrs:PX52LOC_05610"/>
<dbReference type="SUPFAM" id="SSF48403">
    <property type="entry name" value="Ankyrin repeat"/>
    <property type="match status" value="1"/>
</dbReference>
<dbReference type="Pfam" id="PF12796">
    <property type="entry name" value="Ank_2"/>
    <property type="match status" value="1"/>
</dbReference>
<reference evidence="5" key="1">
    <citation type="submission" date="2019-08" db="EMBL/GenBank/DDBJ databases">
        <title>Limnoglobus roseus gen. nov., sp. nov., a novel freshwater planctomycete with a giant genome from the family Gemmataceae.</title>
        <authorList>
            <person name="Kulichevskaya I.S."/>
            <person name="Naumoff D.G."/>
            <person name="Miroshnikov K."/>
            <person name="Ivanova A."/>
            <person name="Philippov D.A."/>
            <person name="Hakobyan A."/>
            <person name="Rijpstra I.C."/>
            <person name="Sinninghe Damste J.S."/>
            <person name="Liesack W."/>
            <person name="Dedysh S.N."/>
        </authorList>
    </citation>
    <scope>NUCLEOTIDE SEQUENCE [LARGE SCALE GENOMIC DNA]</scope>
    <source>
        <strain evidence="5">PX52</strain>
    </source>
</reference>
<dbReference type="SMART" id="SM00248">
    <property type="entry name" value="ANK"/>
    <property type="match status" value="4"/>
</dbReference>
<dbReference type="PROSITE" id="PS50088">
    <property type="entry name" value="ANK_REPEAT"/>
    <property type="match status" value="1"/>
</dbReference>